<organism evidence="2 3">
    <name type="scientific">Calycomorphotria hydatis</name>
    <dbReference type="NCBI Taxonomy" id="2528027"/>
    <lineage>
        <taxon>Bacteria</taxon>
        <taxon>Pseudomonadati</taxon>
        <taxon>Planctomycetota</taxon>
        <taxon>Planctomycetia</taxon>
        <taxon>Planctomycetales</taxon>
        <taxon>Planctomycetaceae</taxon>
        <taxon>Calycomorphotria</taxon>
    </lineage>
</organism>
<name>A0A517T3A7_9PLAN</name>
<dbReference type="KEGG" id="chya:V22_00620"/>
<evidence type="ECO:0000313" key="2">
    <source>
        <dbReference type="EMBL" id="QDT62864.1"/>
    </source>
</evidence>
<proteinExistence type="predicted"/>
<evidence type="ECO:0000256" key="1">
    <source>
        <dbReference type="SAM" id="MobiDB-lite"/>
    </source>
</evidence>
<protein>
    <recommendedName>
        <fullName evidence="4">Lipoprotein</fullName>
    </recommendedName>
</protein>
<reference evidence="2 3" key="1">
    <citation type="submission" date="2019-02" db="EMBL/GenBank/DDBJ databases">
        <title>Deep-cultivation of Planctomycetes and their phenomic and genomic characterization uncovers novel biology.</title>
        <authorList>
            <person name="Wiegand S."/>
            <person name="Jogler M."/>
            <person name="Boedeker C."/>
            <person name="Pinto D."/>
            <person name="Vollmers J."/>
            <person name="Rivas-Marin E."/>
            <person name="Kohn T."/>
            <person name="Peeters S.H."/>
            <person name="Heuer A."/>
            <person name="Rast P."/>
            <person name="Oberbeckmann S."/>
            <person name="Bunk B."/>
            <person name="Jeske O."/>
            <person name="Meyerdierks A."/>
            <person name="Storesund J.E."/>
            <person name="Kallscheuer N."/>
            <person name="Luecker S."/>
            <person name="Lage O.M."/>
            <person name="Pohl T."/>
            <person name="Merkel B.J."/>
            <person name="Hornburger P."/>
            <person name="Mueller R.-W."/>
            <person name="Bruemmer F."/>
            <person name="Labrenz M."/>
            <person name="Spormann A.M."/>
            <person name="Op den Camp H."/>
            <person name="Overmann J."/>
            <person name="Amann R."/>
            <person name="Jetten M.S.M."/>
            <person name="Mascher T."/>
            <person name="Medema M.H."/>
            <person name="Devos D.P."/>
            <person name="Kaster A.-K."/>
            <person name="Ovreas L."/>
            <person name="Rohde M."/>
            <person name="Galperin M.Y."/>
            <person name="Jogler C."/>
        </authorList>
    </citation>
    <scope>NUCLEOTIDE SEQUENCE [LARGE SCALE GENOMIC DNA]</scope>
    <source>
        <strain evidence="2 3">V22</strain>
    </source>
</reference>
<keyword evidence="3" id="KW-1185">Reference proteome</keyword>
<evidence type="ECO:0008006" key="4">
    <source>
        <dbReference type="Google" id="ProtNLM"/>
    </source>
</evidence>
<feature type="region of interest" description="Disordered" evidence="1">
    <location>
        <begin position="37"/>
        <end position="69"/>
    </location>
</feature>
<dbReference type="EMBL" id="CP036316">
    <property type="protein sequence ID" value="QDT62864.1"/>
    <property type="molecule type" value="Genomic_DNA"/>
</dbReference>
<sequence>MPCFRHASRALFFALLAVSIAGCGSLWHEMQPHRLRRLNQGPGMDTGSDVYSQAPQTNSIRPESLIASL</sequence>
<evidence type="ECO:0000313" key="3">
    <source>
        <dbReference type="Proteomes" id="UP000319976"/>
    </source>
</evidence>
<dbReference type="PROSITE" id="PS51257">
    <property type="entry name" value="PROKAR_LIPOPROTEIN"/>
    <property type="match status" value="1"/>
</dbReference>
<feature type="compositionally biased region" description="Polar residues" evidence="1">
    <location>
        <begin position="49"/>
        <end position="61"/>
    </location>
</feature>
<gene>
    <name evidence="2" type="ORF">V22_00620</name>
</gene>
<accession>A0A517T3A7</accession>
<dbReference type="OrthoDB" id="292452at2"/>
<dbReference type="AlphaFoldDB" id="A0A517T3A7"/>
<dbReference type="Proteomes" id="UP000319976">
    <property type="component" value="Chromosome"/>
</dbReference>